<sequence length="109" mass="12403">MDPRAVLGRLQDRKGSSSKAYRSTRVWPVICDFPEPVRVVTIESHLRRLTPQEAYDWGLWDGCRDPSSIARHCARAWGREAGDFVAHDHLLVRHSDGTFIYLNAQADGQ</sequence>
<evidence type="ECO:0000313" key="1">
    <source>
        <dbReference type="EMBL" id="GHG41531.1"/>
    </source>
</evidence>
<gene>
    <name evidence="1" type="ORF">GCM10017567_73780</name>
</gene>
<proteinExistence type="predicted"/>
<comment type="caution">
    <text evidence="1">The sequence shown here is derived from an EMBL/GenBank/DDBJ whole genome shotgun (WGS) entry which is preliminary data.</text>
</comment>
<organism evidence="1 2">
    <name type="scientific">Amycolatopsis bullii</name>
    <dbReference type="NCBI Taxonomy" id="941987"/>
    <lineage>
        <taxon>Bacteria</taxon>
        <taxon>Bacillati</taxon>
        <taxon>Actinomycetota</taxon>
        <taxon>Actinomycetes</taxon>
        <taxon>Pseudonocardiales</taxon>
        <taxon>Pseudonocardiaceae</taxon>
        <taxon>Amycolatopsis</taxon>
    </lineage>
</organism>
<accession>A0ABQ3KPY4</accession>
<dbReference type="EMBL" id="BNAW01000051">
    <property type="protein sequence ID" value="GHG41531.1"/>
    <property type="molecule type" value="Genomic_DNA"/>
</dbReference>
<protein>
    <submittedName>
        <fullName evidence="1">Uncharacterized protein</fullName>
    </submittedName>
</protein>
<name>A0ABQ3KPY4_9PSEU</name>
<evidence type="ECO:0000313" key="2">
    <source>
        <dbReference type="Proteomes" id="UP000649955"/>
    </source>
</evidence>
<dbReference type="Proteomes" id="UP000649955">
    <property type="component" value="Unassembled WGS sequence"/>
</dbReference>
<keyword evidence="2" id="KW-1185">Reference proteome</keyword>
<reference evidence="2" key="1">
    <citation type="journal article" date="2019" name="Int. J. Syst. Evol. Microbiol.">
        <title>The Global Catalogue of Microorganisms (GCM) 10K type strain sequencing project: providing services to taxonomists for standard genome sequencing and annotation.</title>
        <authorList>
            <consortium name="The Broad Institute Genomics Platform"/>
            <consortium name="The Broad Institute Genome Sequencing Center for Infectious Disease"/>
            <person name="Wu L."/>
            <person name="Ma J."/>
        </authorList>
    </citation>
    <scope>NUCLEOTIDE SEQUENCE [LARGE SCALE GENOMIC DNA]</scope>
    <source>
        <strain evidence="2">CGMCC 4.7680</strain>
    </source>
</reference>